<dbReference type="Gene3D" id="1.10.1130.10">
    <property type="entry name" value="Flavocytochrome C3, Chain A"/>
    <property type="match status" value="1"/>
</dbReference>
<accession>A0A5M9QLH7</accession>
<keyword evidence="4" id="KW-0349">Heme</keyword>
<evidence type="ECO:0000256" key="1">
    <source>
        <dbReference type="ARBA" id="ARBA00004196"/>
    </source>
</evidence>
<sequence length="607" mass="67812">MGKKTLWIALVVAILVGALVAYITADIGQKKGEQTALNIGASAGLSDSDPRLSTWGAKFPDYLDMYLSGATLTPKSTDFGGNLSYNKLDRFPQLVKMWAGYPFSKDFNEERHHFYIQADQMKTARNNKDFLNASGLKAFGGQPTACMNCHSGWSSWLLENVSKGDFLAFNSAKYWTMIKNVPTFDEQAPDSPEHLGLHGGTRMGLTCADCHSPKDMSLRITRPALVNALVSRGYEADENQGVKATRQEMRTLVCSQCHVEYYFAPAGKVTTMGESIANDPNAKWLDGTQKTYDQIDYWRDGNKPTQVSVDGTMLVFPWSEWKKGEPFKIEMFDDYYEKVKDKFPQDWVHKDTKAPMIKIQHPETELASGGIHAQNGVSCADCHMPYTRNGAKKVTNHQFVSPLNDVNASCKTCHRQSEEYLKQQVFNIQTSIASMQRSAEYAIVSLIEDIAKVRAQMGGLAKYQTDGAADDKKISQALNAVLDLHRKSQMRADFVNAENSTGFHNPTEAARIMGQSIAMAKEAQALLVSLAAKDNIHITPSNLGFKDMQKYAPGELRYPVDMEGHKKGDLYYNEPEEKDVNRAPNKRLLELDESLSPYNYTKIHAKP</sequence>
<gene>
    <name evidence="11" type="ORF">F4V45_04720</name>
</gene>
<proteinExistence type="inferred from homology"/>
<comment type="catalytic activity">
    <reaction evidence="10">
        <text>6 Fe(III)-[cytochrome c] + NH4(+) + 2 H2O = 6 Fe(II)-[cytochrome c] + nitrite + 8 H(+)</text>
        <dbReference type="Rhea" id="RHEA:13089"/>
        <dbReference type="Rhea" id="RHEA-COMP:10350"/>
        <dbReference type="Rhea" id="RHEA-COMP:14399"/>
        <dbReference type="ChEBI" id="CHEBI:15377"/>
        <dbReference type="ChEBI" id="CHEBI:15378"/>
        <dbReference type="ChEBI" id="CHEBI:16301"/>
        <dbReference type="ChEBI" id="CHEBI:28938"/>
        <dbReference type="ChEBI" id="CHEBI:29033"/>
        <dbReference type="ChEBI" id="CHEBI:29034"/>
        <dbReference type="EC" id="1.7.2.2"/>
    </reaction>
</comment>
<keyword evidence="9" id="KW-0408">Iron</keyword>
<comment type="similarity">
    <text evidence="2">Belongs to the cytochrome c-552 family.</text>
</comment>
<evidence type="ECO:0000256" key="6">
    <source>
        <dbReference type="ARBA" id="ARBA00022729"/>
    </source>
</evidence>
<dbReference type="Pfam" id="PF02335">
    <property type="entry name" value="Cytochrom_C552"/>
    <property type="match status" value="1"/>
</dbReference>
<dbReference type="PANTHER" id="PTHR30633:SF0">
    <property type="entry name" value="CYTOCHROME C-552"/>
    <property type="match status" value="1"/>
</dbReference>
<evidence type="ECO:0000256" key="2">
    <source>
        <dbReference type="ARBA" id="ARBA00009288"/>
    </source>
</evidence>
<dbReference type="InterPro" id="IPR036280">
    <property type="entry name" value="Multihaem_cyt_sf"/>
</dbReference>
<evidence type="ECO:0000256" key="10">
    <source>
        <dbReference type="ARBA" id="ARBA00049131"/>
    </source>
</evidence>
<dbReference type="Proteomes" id="UP000323707">
    <property type="component" value="Unassembled WGS sequence"/>
</dbReference>
<evidence type="ECO:0000256" key="8">
    <source>
        <dbReference type="ARBA" id="ARBA00023002"/>
    </source>
</evidence>
<comment type="subcellular location">
    <subcellularLocation>
        <location evidence="1">Cell envelope</location>
    </subcellularLocation>
</comment>
<evidence type="ECO:0000256" key="7">
    <source>
        <dbReference type="ARBA" id="ARBA00022837"/>
    </source>
</evidence>
<name>A0A5M9QLH7_9HELI</name>
<dbReference type="GO" id="GO:0046872">
    <property type="term" value="F:metal ion binding"/>
    <property type="evidence" value="ECO:0007669"/>
    <property type="project" value="UniProtKB-KW"/>
</dbReference>
<keyword evidence="8" id="KW-0560">Oxidoreductase</keyword>
<dbReference type="EC" id="1.7.2.2" evidence="3"/>
<dbReference type="RefSeq" id="WP_023929873.1">
    <property type="nucleotide sequence ID" value="NZ_JAERIX010000046.1"/>
</dbReference>
<dbReference type="GO" id="GO:0020037">
    <property type="term" value="F:heme binding"/>
    <property type="evidence" value="ECO:0007669"/>
    <property type="project" value="TreeGrafter"/>
</dbReference>
<evidence type="ECO:0000256" key="9">
    <source>
        <dbReference type="ARBA" id="ARBA00023004"/>
    </source>
</evidence>
<dbReference type="GO" id="GO:0019645">
    <property type="term" value="P:anaerobic electron transport chain"/>
    <property type="evidence" value="ECO:0007669"/>
    <property type="project" value="TreeGrafter"/>
</dbReference>
<dbReference type="AlphaFoldDB" id="A0A5M9QLH7"/>
<evidence type="ECO:0000313" key="11">
    <source>
        <dbReference type="EMBL" id="KAA8709584.1"/>
    </source>
</evidence>
<reference evidence="11 12" key="1">
    <citation type="submission" date="2019-09" db="EMBL/GenBank/DDBJ databases">
        <title>Draft genome sequence of various Type strains from the CCUG.</title>
        <authorList>
            <person name="Pineiro-Iglesias B."/>
            <person name="Tunovic T."/>
            <person name="Unosson C."/>
            <person name="Inganas E."/>
            <person name="Ohlen M."/>
            <person name="Cardew S."/>
            <person name="Jensie-Markopoulos S."/>
            <person name="Salva-Serra F."/>
            <person name="Jaen-Luchoro D."/>
            <person name="Karlsson R."/>
            <person name="Svensson-Stadler L."/>
            <person name="Chun J."/>
            <person name="Moore E."/>
        </authorList>
    </citation>
    <scope>NUCLEOTIDE SEQUENCE [LARGE SCALE GENOMIC DNA]</scope>
    <source>
        <strain evidence="11 12">CCUG 32756T</strain>
    </source>
</reference>
<dbReference type="InterPro" id="IPR003321">
    <property type="entry name" value="Cyt_c552"/>
</dbReference>
<evidence type="ECO:0000256" key="4">
    <source>
        <dbReference type="ARBA" id="ARBA00022617"/>
    </source>
</evidence>
<dbReference type="CDD" id="cd00548">
    <property type="entry name" value="NrfA-like"/>
    <property type="match status" value="1"/>
</dbReference>
<dbReference type="Gene3D" id="1.20.140.10">
    <property type="entry name" value="Butyryl-CoA Dehydrogenase, subunit A, domain 3"/>
    <property type="match status" value="1"/>
</dbReference>
<evidence type="ECO:0000256" key="5">
    <source>
        <dbReference type="ARBA" id="ARBA00022723"/>
    </source>
</evidence>
<dbReference type="GO" id="GO:0042279">
    <property type="term" value="F:nitrite reductase (cytochrome, ammonia-forming) activity"/>
    <property type="evidence" value="ECO:0007669"/>
    <property type="project" value="UniProtKB-EC"/>
</dbReference>
<protein>
    <recommendedName>
        <fullName evidence="3">nitrite reductase (cytochrome; ammonia-forming)</fullName>
        <ecNumber evidence="3">1.7.2.2</ecNumber>
    </recommendedName>
</protein>
<dbReference type="PANTHER" id="PTHR30633">
    <property type="entry name" value="CYTOCHROME C-552 RESPIRATORY NITRITE REDUCTASE"/>
    <property type="match status" value="1"/>
</dbReference>
<dbReference type="SUPFAM" id="SSF48695">
    <property type="entry name" value="Multiheme cytochromes"/>
    <property type="match status" value="1"/>
</dbReference>
<comment type="caution">
    <text evidence="11">The sequence shown here is derived from an EMBL/GenBank/DDBJ whole genome shotgun (WGS) entry which is preliminary data.</text>
</comment>
<evidence type="ECO:0000313" key="12">
    <source>
        <dbReference type="Proteomes" id="UP000323707"/>
    </source>
</evidence>
<evidence type="ECO:0000256" key="3">
    <source>
        <dbReference type="ARBA" id="ARBA00011887"/>
    </source>
</evidence>
<keyword evidence="5" id="KW-0479">Metal-binding</keyword>
<keyword evidence="7" id="KW-0106">Calcium</keyword>
<keyword evidence="6" id="KW-0732">Signal</keyword>
<dbReference type="GO" id="GO:0030288">
    <property type="term" value="C:outer membrane-bounded periplasmic space"/>
    <property type="evidence" value="ECO:0007669"/>
    <property type="project" value="TreeGrafter"/>
</dbReference>
<organism evidence="11 12">
    <name type="scientific">Helicobacter canis</name>
    <dbReference type="NCBI Taxonomy" id="29419"/>
    <lineage>
        <taxon>Bacteria</taxon>
        <taxon>Pseudomonadati</taxon>
        <taxon>Campylobacterota</taxon>
        <taxon>Epsilonproteobacteria</taxon>
        <taxon>Campylobacterales</taxon>
        <taxon>Helicobacteraceae</taxon>
        <taxon>Helicobacter</taxon>
    </lineage>
</organism>
<dbReference type="EMBL" id="VXKE01000014">
    <property type="protein sequence ID" value="KAA8709584.1"/>
    <property type="molecule type" value="Genomic_DNA"/>
</dbReference>